<protein>
    <recommendedName>
        <fullName evidence="9">6-Cys domain-containing protein</fullName>
    </recommendedName>
</protein>
<accession>A0AAV4LX16</accession>
<feature type="domain" description="6-Cys" evidence="9">
    <location>
        <begin position="458"/>
        <end position="586"/>
    </location>
</feature>
<evidence type="ECO:0000256" key="4">
    <source>
        <dbReference type="ARBA" id="ARBA00022729"/>
    </source>
</evidence>
<keyword evidence="4 8" id="KW-0732">Signal</keyword>
<evidence type="ECO:0000256" key="8">
    <source>
        <dbReference type="SAM" id="SignalP"/>
    </source>
</evidence>
<evidence type="ECO:0000313" key="10">
    <source>
        <dbReference type="EMBL" id="GIX63671.1"/>
    </source>
</evidence>
<dbReference type="GO" id="GO:0009986">
    <property type="term" value="C:cell surface"/>
    <property type="evidence" value="ECO:0007669"/>
    <property type="project" value="UniProtKB-SubCell"/>
</dbReference>
<evidence type="ECO:0000256" key="7">
    <source>
        <dbReference type="ARBA" id="ARBA00023180"/>
    </source>
</evidence>
<evidence type="ECO:0000256" key="1">
    <source>
        <dbReference type="ARBA" id="ARBA00004236"/>
    </source>
</evidence>
<comment type="caution">
    <text evidence="10">The sequence shown here is derived from an EMBL/GenBank/DDBJ whole genome shotgun (WGS) entry which is preliminary data.</text>
</comment>
<evidence type="ECO:0000313" key="11">
    <source>
        <dbReference type="Proteomes" id="UP001497744"/>
    </source>
</evidence>
<dbReference type="PROSITE" id="PS51701">
    <property type="entry name" value="6_CYS"/>
    <property type="match status" value="2"/>
</dbReference>
<dbReference type="Pfam" id="PF07422">
    <property type="entry name" value="s48_45"/>
    <property type="match status" value="2"/>
</dbReference>
<sequence>MDSIISLTLRLLLVAAALQKASARIPGKNHPRLENHTPPQTRLVDGKHQVNTVTLFQGQDMKFGCISDDNAGNAATLSLYPSDPRTRTLMPLDESDFESSIRREVLLRDISRSTNLQIGYEKTGSGTGIVKVAYPKNALIMARDPENFSLNFACKYEPKDKSLEPIYRWVKVTFKHVYPLAYGCESGNNMLFKNSVPKMPWLPQQAAHPCEIKPEPGMIFGIYCQPDERLVPENCLTHDALYYFNGVVKMYLLPEHDAPRYPDYTVSSRLKLFKVSNDLLAGNINIRCACINRHNEETVALHLISRAIELYDPTERLREFIPSEKWVMRSHLANMEPGSNFSFSVFRDKSINLRNFGRIESRLLPEKPLLDAYNTPPSPVNTPSPIIKFIGSKGFRVANRFEDKKVKYTLDYDKNAVVVQKTTVPYMYYKWNVSRTYGTAKVSGMYRLDVNIIPTDPYTYGCGVDSLDLFRSENVKLEILEGGVTSCTVNPYVTSPVGFYCPKGYEMVPTHCFTHMVHNDTRIVESLSTYAPLARPVNGKHISAVDFTAPHSLKHLVKYSNDRLSCMCRDDRGTVRAVITLDLRHPSKFMRKRSVSEMEDRQRRRHSV</sequence>
<feature type="signal peptide" evidence="8">
    <location>
        <begin position="1"/>
        <end position="23"/>
    </location>
</feature>
<dbReference type="InterPro" id="IPR010884">
    <property type="entry name" value="6_CYS_dom"/>
</dbReference>
<dbReference type="EMBL" id="BPLF01000002">
    <property type="protein sequence ID" value="GIX63671.1"/>
    <property type="molecule type" value="Genomic_DNA"/>
</dbReference>
<evidence type="ECO:0000256" key="2">
    <source>
        <dbReference type="ARBA" id="ARBA00004241"/>
    </source>
</evidence>
<keyword evidence="7" id="KW-0325">Glycoprotein</keyword>
<evidence type="ECO:0000256" key="6">
    <source>
        <dbReference type="ARBA" id="ARBA00023157"/>
    </source>
</evidence>
<feature type="domain" description="6-Cys" evidence="9">
    <location>
        <begin position="180"/>
        <end position="315"/>
    </location>
</feature>
<dbReference type="Gene3D" id="2.60.40.2860">
    <property type="match status" value="2"/>
</dbReference>
<feature type="chain" id="PRO_5043752739" description="6-Cys domain-containing protein" evidence="8">
    <location>
        <begin position="24"/>
        <end position="608"/>
    </location>
</feature>
<organism evidence="10 11">
    <name type="scientific">Babesia caballi</name>
    <dbReference type="NCBI Taxonomy" id="5871"/>
    <lineage>
        <taxon>Eukaryota</taxon>
        <taxon>Sar</taxon>
        <taxon>Alveolata</taxon>
        <taxon>Apicomplexa</taxon>
        <taxon>Aconoidasida</taxon>
        <taxon>Piroplasmida</taxon>
        <taxon>Babesiidae</taxon>
        <taxon>Babesia</taxon>
    </lineage>
</organism>
<gene>
    <name evidence="10" type="ORF">BcabD6B2_31060</name>
</gene>
<dbReference type="AlphaFoldDB" id="A0AAV4LX16"/>
<evidence type="ECO:0000259" key="9">
    <source>
        <dbReference type="PROSITE" id="PS51701"/>
    </source>
</evidence>
<name>A0AAV4LX16_BABCB</name>
<proteinExistence type="predicted"/>
<evidence type="ECO:0000256" key="3">
    <source>
        <dbReference type="ARBA" id="ARBA00022475"/>
    </source>
</evidence>
<keyword evidence="3" id="KW-1003">Cell membrane</keyword>
<dbReference type="RefSeq" id="XP_067715740.1">
    <property type="nucleotide sequence ID" value="XM_067859639.1"/>
</dbReference>
<dbReference type="GeneID" id="94195152"/>
<dbReference type="Proteomes" id="UP001497744">
    <property type="component" value="Unassembled WGS sequence"/>
</dbReference>
<dbReference type="GO" id="GO:0005886">
    <property type="term" value="C:plasma membrane"/>
    <property type="evidence" value="ECO:0007669"/>
    <property type="project" value="UniProtKB-SubCell"/>
</dbReference>
<comment type="subcellular location">
    <subcellularLocation>
        <location evidence="1">Cell membrane</location>
    </subcellularLocation>
    <subcellularLocation>
        <location evidence="2">Cell surface</location>
    </subcellularLocation>
</comment>
<keyword evidence="5" id="KW-0472">Membrane</keyword>
<reference evidence="10 11" key="1">
    <citation type="submission" date="2021-06" db="EMBL/GenBank/DDBJ databases">
        <title>Genome sequence of Babesia caballi.</title>
        <authorList>
            <person name="Yamagishi J."/>
            <person name="Kidaka T."/>
            <person name="Ochi A."/>
        </authorList>
    </citation>
    <scope>NUCLEOTIDE SEQUENCE [LARGE SCALE GENOMIC DNA]</scope>
    <source>
        <strain evidence="10">USDA-D6B2</strain>
    </source>
</reference>
<dbReference type="InterPro" id="IPR038160">
    <property type="entry name" value="6_CYS_dom_sf"/>
</dbReference>
<evidence type="ECO:0000256" key="5">
    <source>
        <dbReference type="ARBA" id="ARBA00023136"/>
    </source>
</evidence>
<keyword evidence="6" id="KW-1015">Disulfide bond</keyword>
<keyword evidence="11" id="KW-1185">Reference proteome</keyword>